<evidence type="ECO:0000256" key="2">
    <source>
        <dbReference type="ARBA" id="ARBA00022475"/>
    </source>
</evidence>
<evidence type="ECO:0000313" key="10">
    <source>
        <dbReference type="Proteomes" id="UP001221217"/>
    </source>
</evidence>
<name>A0AAJ1MJF5_9SPIO</name>
<keyword evidence="4 7" id="KW-1133">Transmembrane helix</keyword>
<proteinExistence type="predicted"/>
<feature type="domain" description="Phage shock protein PspC N-terminal" evidence="8">
    <location>
        <begin position="6"/>
        <end position="63"/>
    </location>
</feature>
<dbReference type="Proteomes" id="UP001221217">
    <property type="component" value="Unassembled WGS sequence"/>
</dbReference>
<dbReference type="PANTHER" id="PTHR33885:SF3">
    <property type="entry name" value="PHAGE SHOCK PROTEIN C"/>
    <property type="match status" value="1"/>
</dbReference>
<keyword evidence="2" id="KW-1003">Cell membrane</keyword>
<evidence type="ECO:0000256" key="6">
    <source>
        <dbReference type="SAM" id="MobiDB-lite"/>
    </source>
</evidence>
<evidence type="ECO:0000256" key="3">
    <source>
        <dbReference type="ARBA" id="ARBA00022692"/>
    </source>
</evidence>
<dbReference type="AlphaFoldDB" id="A0AAJ1MJF5"/>
<keyword evidence="5 7" id="KW-0472">Membrane</keyword>
<dbReference type="InterPro" id="IPR052027">
    <property type="entry name" value="PspC"/>
</dbReference>
<sequence length="114" mass="13273">MTYTNRKLYRSRNGMLLGICQGIADWRDMPVSVVRLIFIIICLATAVAPCLILYLVAGFFIPLEPRGYSREHRRSTMDDIKDQFDDLKSRVNRMEDEATGDKESDWDKRFHNGK</sequence>
<evidence type="ECO:0000259" key="8">
    <source>
        <dbReference type="Pfam" id="PF04024"/>
    </source>
</evidence>
<gene>
    <name evidence="9" type="ORF">PQJ61_03105</name>
</gene>
<dbReference type="PANTHER" id="PTHR33885">
    <property type="entry name" value="PHAGE SHOCK PROTEIN C"/>
    <property type="match status" value="1"/>
</dbReference>
<comment type="subcellular location">
    <subcellularLocation>
        <location evidence="1">Cell membrane</location>
        <topology evidence="1">Single-pass membrane protein</topology>
    </subcellularLocation>
</comment>
<accession>A0AAJ1MJF5</accession>
<organism evidence="9 10">
    <name type="scientific">Candidatus Thalassospirochaeta sargassi</name>
    <dbReference type="NCBI Taxonomy" id="3119039"/>
    <lineage>
        <taxon>Bacteria</taxon>
        <taxon>Pseudomonadati</taxon>
        <taxon>Spirochaetota</taxon>
        <taxon>Spirochaetia</taxon>
        <taxon>Spirochaetales</taxon>
        <taxon>Spirochaetaceae</taxon>
        <taxon>Candidatus Thalassospirochaeta</taxon>
    </lineage>
</organism>
<keyword evidence="3 7" id="KW-0812">Transmembrane</keyword>
<dbReference type="InterPro" id="IPR007168">
    <property type="entry name" value="Phageshock_PspC_N"/>
</dbReference>
<evidence type="ECO:0000256" key="4">
    <source>
        <dbReference type="ARBA" id="ARBA00022989"/>
    </source>
</evidence>
<protein>
    <submittedName>
        <fullName evidence="9">PspC domain-containing protein</fullName>
    </submittedName>
</protein>
<dbReference type="Pfam" id="PF04024">
    <property type="entry name" value="PspC"/>
    <property type="match status" value="1"/>
</dbReference>
<reference evidence="9 10" key="1">
    <citation type="submission" date="2022-12" db="EMBL/GenBank/DDBJ databases">
        <title>Metagenome assembled genome from gulf of manar.</title>
        <authorList>
            <person name="Kohli P."/>
            <person name="Pk S."/>
            <person name="Venkata Ramana C."/>
            <person name="Sasikala C."/>
        </authorList>
    </citation>
    <scope>NUCLEOTIDE SEQUENCE [LARGE SCALE GENOMIC DNA]</scope>
    <source>
        <strain evidence="9">JB008</strain>
    </source>
</reference>
<feature type="region of interest" description="Disordered" evidence="6">
    <location>
        <begin position="93"/>
        <end position="114"/>
    </location>
</feature>
<dbReference type="GO" id="GO:0005886">
    <property type="term" value="C:plasma membrane"/>
    <property type="evidence" value="ECO:0007669"/>
    <property type="project" value="UniProtKB-SubCell"/>
</dbReference>
<comment type="caution">
    <text evidence="9">The sequence shown here is derived from an EMBL/GenBank/DDBJ whole genome shotgun (WGS) entry which is preliminary data.</text>
</comment>
<evidence type="ECO:0000256" key="7">
    <source>
        <dbReference type="SAM" id="Phobius"/>
    </source>
</evidence>
<dbReference type="EMBL" id="JAQQAL010000009">
    <property type="protein sequence ID" value="MDC7225736.1"/>
    <property type="molecule type" value="Genomic_DNA"/>
</dbReference>
<evidence type="ECO:0000313" key="9">
    <source>
        <dbReference type="EMBL" id="MDC7225736.1"/>
    </source>
</evidence>
<feature type="transmembrane region" description="Helical" evidence="7">
    <location>
        <begin position="36"/>
        <end position="63"/>
    </location>
</feature>
<evidence type="ECO:0000256" key="1">
    <source>
        <dbReference type="ARBA" id="ARBA00004162"/>
    </source>
</evidence>
<evidence type="ECO:0000256" key="5">
    <source>
        <dbReference type="ARBA" id="ARBA00023136"/>
    </source>
</evidence>